<feature type="domain" description="Glycosyltransferase 2-like" evidence="1">
    <location>
        <begin position="10"/>
        <end position="159"/>
    </location>
</feature>
<protein>
    <submittedName>
        <fullName evidence="2">Glycosyl transferase</fullName>
    </submittedName>
</protein>
<dbReference type="Proteomes" id="UP000235387">
    <property type="component" value="Unassembled WGS sequence"/>
</dbReference>
<dbReference type="PANTHER" id="PTHR43685:SF2">
    <property type="entry name" value="GLYCOSYLTRANSFERASE 2-LIKE DOMAIN-CONTAINING PROTEIN"/>
    <property type="match status" value="1"/>
</dbReference>
<dbReference type="AlphaFoldDB" id="A0A2N7L5L4"/>
<comment type="caution">
    <text evidence="2">The sequence shown here is derived from an EMBL/GenBank/DDBJ whole genome shotgun (WGS) entry which is preliminary data.</text>
</comment>
<accession>A0A2N7L5L4</accession>
<evidence type="ECO:0000259" key="1">
    <source>
        <dbReference type="Pfam" id="PF00535"/>
    </source>
</evidence>
<dbReference type="Pfam" id="PF00535">
    <property type="entry name" value="Glycos_transf_2"/>
    <property type="match status" value="1"/>
</dbReference>
<reference evidence="3" key="1">
    <citation type="submission" date="2016-07" db="EMBL/GenBank/DDBJ databases">
        <title>Nontailed viruses are major unrecognized killers of bacteria in the ocean.</title>
        <authorList>
            <person name="Kauffman K."/>
            <person name="Hussain F."/>
            <person name="Yang J."/>
            <person name="Arevalo P."/>
            <person name="Brown J."/>
            <person name="Cutler M."/>
            <person name="Kelly L."/>
            <person name="Polz M.F."/>
        </authorList>
    </citation>
    <scope>NUCLEOTIDE SEQUENCE [LARGE SCALE GENOMIC DNA]</scope>
    <source>
        <strain evidence="3">10N.261.45.A10</strain>
    </source>
</reference>
<dbReference type="PANTHER" id="PTHR43685">
    <property type="entry name" value="GLYCOSYLTRANSFERASE"/>
    <property type="match status" value="1"/>
</dbReference>
<sequence>MDSLPKVSVITFAYVSENNGRYPLLRECIESIRDQQYPNYEHIIVDDGSDKDLSHLVEEYPNVKYYKKPGTGIIASTYTFNLGHELATGKYCIYLPSDDLHVEGAIINLVEALEKEPHASMAIGKAIYEYIDGRTTTWSPDKDKIENHLHEGNYVNGCAVMWKRSDSLYDCLPPNYTGFCCDYDLWATIAKLGKIVYPDSDVVKYRHVTDSTRNKTRSSFIVSPRKEDKGFYQYSKESRIEFVKLRCHQGIERLSRSKNKEAPDSATKRVSLNVEFPMNLAKHLKKRNWDVLDNYFEKNSDIYSKLKIELKNHNDKVIFENLNISSCCLIRQLHNNEKIYISSDFSKDGWIVDYLPLPNVQGVVEDNDKVNYKLSSYIGL</sequence>
<gene>
    <name evidence="2" type="ORF">BCT23_05400</name>
</gene>
<evidence type="ECO:0000313" key="3">
    <source>
        <dbReference type="Proteomes" id="UP000235387"/>
    </source>
</evidence>
<keyword evidence="2" id="KW-0808">Transferase</keyword>
<name>A0A2N7L5L4_9GAMM</name>
<evidence type="ECO:0000313" key="2">
    <source>
        <dbReference type="EMBL" id="PMN88938.1"/>
    </source>
</evidence>
<dbReference type="InterPro" id="IPR029044">
    <property type="entry name" value="Nucleotide-diphossugar_trans"/>
</dbReference>
<dbReference type="SUPFAM" id="SSF53448">
    <property type="entry name" value="Nucleotide-diphospho-sugar transferases"/>
    <property type="match status" value="1"/>
</dbReference>
<organism evidence="2 3">
    <name type="scientific">Enterovibrio norvegicus</name>
    <dbReference type="NCBI Taxonomy" id="188144"/>
    <lineage>
        <taxon>Bacteria</taxon>
        <taxon>Pseudomonadati</taxon>
        <taxon>Pseudomonadota</taxon>
        <taxon>Gammaproteobacteria</taxon>
        <taxon>Vibrionales</taxon>
        <taxon>Vibrionaceae</taxon>
        <taxon>Enterovibrio</taxon>
    </lineage>
</organism>
<dbReference type="EMBL" id="MDAL01000049">
    <property type="protein sequence ID" value="PMN88938.1"/>
    <property type="molecule type" value="Genomic_DNA"/>
</dbReference>
<dbReference type="Gene3D" id="3.90.550.10">
    <property type="entry name" value="Spore Coat Polysaccharide Biosynthesis Protein SpsA, Chain A"/>
    <property type="match status" value="1"/>
</dbReference>
<dbReference type="GO" id="GO:0016740">
    <property type="term" value="F:transferase activity"/>
    <property type="evidence" value="ECO:0007669"/>
    <property type="project" value="UniProtKB-KW"/>
</dbReference>
<dbReference type="InterPro" id="IPR001173">
    <property type="entry name" value="Glyco_trans_2-like"/>
</dbReference>
<dbReference type="RefSeq" id="WP_102316546.1">
    <property type="nucleotide sequence ID" value="NZ_MCYQ01000007.1"/>
</dbReference>
<dbReference type="InterPro" id="IPR050834">
    <property type="entry name" value="Glycosyltransf_2"/>
</dbReference>
<proteinExistence type="predicted"/>